<feature type="transmembrane region" description="Helical" evidence="1">
    <location>
        <begin position="154"/>
        <end position="173"/>
    </location>
</feature>
<dbReference type="Proteomes" id="UP000229757">
    <property type="component" value="Chromosome"/>
</dbReference>
<proteinExistence type="predicted"/>
<evidence type="ECO:0000313" key="3">
    <source>
        <dbReference type="EMBL" id="ATX76897.1"/>
    </source>
</evidence>
<keyword evidence="4" id="KW-1185">Reference proteome</keyword>
<dbReference type="InterPro" id="IPR005804">
    <property type="entry name" value="FA_desaturase_dom"/>
</dbReference>
<keyword evidence="1" id="KW-0812">Transmembrane</keyword>
<dbReference type="Pfam" id="PF00487">
    <property type="entry name" value="FA_desaturase"/>
    <property type="match status" value="1"/>
</dbReference>
<accession>A0A2K8KQ71</accession>
<protein>
    <submittedName>
        <fullName evidence="3">Acyl-CoA desaturase (Fatty acid desaturase)</fullName>
    </submittedName>
</protein>
<feature type="transmembrane region" description="Helical" evidence="1">
    <location>
        <begin position="51"/>
        <end position="75"/>
    </location>
</feature>
<evidence type="ECO:0000313" key="4">
    <source>
        <dbReference type="Proteomes" id="UP000229757"/>
    </source>
</evidence>
<dbReference type="GO" id="GO:0006629">
    <property type="term" value="P:lipid metabolic process"/>
    <property type="evidence" value="ECO:0007669"/>
    <property type="project" value="InterPro"/>
</dbReference>
<reference evidence="3 4" key="1">
    <citation type="journal article" date="2017" name="Environ. Microbiol.">
        <title>Genomic and physiological analyses of 'Reinekea forsetii' reveal a versatile opportunistic lifestyle during spring algae blooms.</title>
        <authorList>
            <person name="Avci B."/>
            <person name="Hahnke R.L."/>
            <person name="Chafee M."/>
            <person name="Fischer T."/>
            <person name="Gruber-Vodicka H."/>
            <person name="Tegetmeyer H.E."/>
            <person name="Harder J."/>
            <person name="Fuchs B.M."/>
            <person name="Amann R.I."/>
            <person name="Teeling H."/>
        </authorList>
    </citation>
    <scope>NUCLEOTIDE SEQUENCE [LARGE SCALE GENOMIC DNA]</scope>
    <source>
        <strain evidence="3 4">Hel1_31_D35</strain>
    </source>
</reference>
<dbReference type="RefSeq" id="WP_100257204.1">
    <property type="nucleotide sequence ID" value="NZ_CP011797.1"/>
</dbReference>
<dbReference type="InterPro" id="IPR012171">
    <property type="entry name" value="Fatty_acid_desaturase"/>
</dbReference>
<keyword evidence="1" id="KW-1133">Transmembrane helix</keyword>
<feature type="domain" description="Fatty acid desaturase" evidence="2">
    <location>
        <begin position="65"/>
        <end position="330"/>
    </location>
</feature>
<dbReference type="PANTHER" id="PTHR19353:SF84">
    <property type="entry name" value="ACYL-COA DELTA-9-DESATURASE, DESB"/>
    <property type="match status" value="1"/>
</dbReference>
<dbReference type="PANTHER" id="PTHR19353">
    <property type="entry name" value="FATTY ACID DESATURASE 2"/>
    <property type="match status" value="1"/>
</dbReference>
<keyword evidence="1" id="KW-0472">Membrane</keyword>
<evidence type="ECO:0000256" key="1">
    <source>
        <dbReference type="SAM" id="Phobius"/>
    </source>
</evidence>
<dbReference type="OrthoDB" id="104711at2"/>
<name>A0A2K8KQ71_9GAMM</name>
<gene>
    <name evidence="3" type="ORF">REIFOR_01759</name>
</gene>
<dbReference type="CDD" id="cd03506">
    <property type="entry name" value="Delta6-FADS-like"/>
    <property type="match status" value="1"/>
</dbReference>
<dbReference type="GO" id="GO:0016717">
    <property type="term" value="F:oxidoreductase activity, acting on paired donors, with oxidation of a pair of donors resulting in the reduction of molecular oxygen to two molecules of water"/>
    <property type="evidence" value="ECO:0007669"/>
    <property type="project" value="TreeGrafter"/>
</dbReference>
<evidence type="ECO:0000259" key="2">
    <source>
        <dbReference type="Pfam" id="PF00487"/>
    </source>
</evidence>
<dbReference type="AlphaFoldDB" id="A0A2K8KQ71"/>
<dbReference type="EMBL" id="CP011797">
    <property type="protein sequence ID" value="ATX76897.1"/>
    <property type="molecule type" value="Genomic_DNA"/>
</dbReference>
<dbReference type="GO" id="GO:0016020">
    <property type="term" value="C:membrane"/>
    <property type="evidence" value="ECO:0007669"/>
    <property type="project" value="TreeGrafter"/>
</dbReference>
<sequence>MTALYKELTADETRRFGAAIDQLHAEVKQEIGQADADYIRRVHRAVRYLGVIGRAALMLSFIPPFWFIGVAALALSKIIDNMELGHNVIHGQYDFIGDKHLNGKQFEWDILGTSNNWRKTHNYKHHTYTNIEGQDEDIGYGFIRVFAEQKWHPWYLLQPLYSFFFAFAFQWGVALQNLNVKPQPGTNYFKHLTRQNPEAWQKIKWQLGKDYLIFPLLAGPMFLSVLAGNMAANVIRSLWTFIIIFCGHFTEKTVLFPASAVNDNEPGQWYVRQVRGSSNITGGKLFHFLSGNLSHQIEHHLFPDIPANRYAQLAPRVKAICAEYGQTYNSGRLSVQFYQVIYAICRHAFPSRPRSI</sequence>
<feature type="transmembrane region" description="Helical" evidence="1">
    <location>
        <begin position="211"/>
        <end position="232"/>
    </location>
</feature>
<organism evidence="3 4">
    <name type="scientific">Reinekea forsetii</name>
    <dbReference type="NCBI Taxonomy" id="1336806"/>
    <lineage>
        <taxon>Bacteria</taxon>
        <taxon>Pseudomonadati</taxon>
        <taxon>Pseudomonadota</taxon>
        <taxon>Gammaproteobacteria</taxon>
        <taxon>Oceanospirillales</taxon>
        <taxon>Saccharospirillaceae</taxon>
        <taxon>Reinekea</taxon>
    </lineage>
</organism>
<dbReference type="KEGG" id="rfo:REIFOR_01759"/>